<dbReference type="AlphaFoldDB" id="A0AAU7VQ58"/>
<feature type="transmembrane region" description="Helical" evidence="1">
    <location>
        <begin position="56"/>
        <end position="74"/>
    </location>
</feature>
<evidence type="ECO:0000256" key="1">
    <source>
        <dbReference type="SAM" id="Phobius"/>
    </source>
</evidence>
<reference evidence="3" key="2">
    <citation type="submission" date="2024-06" db="EMBL/GenBank/DDBJ databases">
        <authorList>
            <person name="Petrova K.O."/>
            <person name="Toshchakov S.V."/>
            <person name="Boltjanskaja Y.V."/>
            <person name="Kevbrin V."/>
        </authorList>
    </citation>
    <scope>NUCLEOTIDE SEQUENCE</scope>
    <source>
        <strain evidence="3">Z-910T</strain>
    </source>
</reference>
<dbReference type="RefSeq" id="WP_350344929.1">
    <property type="nucleotide sequence ID" value="NZ_CP158367.1"/>
</dbReference>
<dbReference type="InterPro" id="IPR000326">
    <property type="entry name" value="PAP2/HPO"/>
</dbReference>
<keyword evidence="1" id="KW-1133">Transmembrane helix</keyword>
<organism evidence="3">
    <name type="scientific">Proteinivorax tanatarense</name>
    <dbReference type="NCBI Taxonomy" id="1260629"/>
    <lineage>
        <taxon>Bacteria</taxon>
        <taxon>Bacillati</taxon>
        <taxon>Bacillota</taxon>
        <taxon>Clostridia</taxon>
        <taxon>Eubacteriales</taxon>
        <taxon>Proteinivoracaceae</taxon>
        <taxon>Proteinivorax</taxon>
    </lineage>
</organism>
<dbReference type="GO" id="GO:0042392">
    <property type="term" value="F:sphingosine-1-phosphate phosphatase activity"/>
    <property type="evidence" value="ECO:0007669"/>
    <property type="project" value="TreeGrafter"/>
</dbReference>
<accession>A0AAU7VQ58</accession>
<dbReference type="EMBL" id="CP158367">
    <property type="protein sequence ID" value="XBX76195.1"/>
    <property type="molecule type" value="Genomic_DNA"/>
</dbReference>
<dbReference type="PANTHER" id="PTHR14969">
    <property type="entry name" value="SPHINGOSINE-1-PHOSPHATE PHOSPHOHYDROLASE"/>
    <property type="match status" value="1"/>
</dbReference>
<feature type="transmembrane region" description="Helical" evidence="1">
    <location>
        <begin position="145"/>
        <end position="163"/>
    </location>
</feature>
<dbReference type="SUPFAM" id="SSF48317">
    <property type="entry name" value="Acid phosphatase/Vanadium-dependent haloperoxidase"/>
    <property type="match status" value="1"/>
</dbReference>
<feature type="transmembrane region" description="Helical" evidence="1">
    <location>
        <begin position="122"/>
        <end position="139"/>
    </location>
</feature>
<dbReference type="PANTHER" id="PTHR14969:SF13">
    <property type="entry name" value="AT30094P"/>
    <property type="match status" value="1"/>
</dbReference>
<feature type="domain" description="Phosphatidic acid phosphatase type 2/haloperoxidase" evidence="2">
    <location>
        <begin position="52"/>
        <end position="160"/>
    </location>
</feature>
<feature type="transmembrane region" description="Helical" evidence="1">
    <location>
        <begin position="20"/>
        <end position="44"/>
    </location>
</feature>
<reference evidence="3" key="1">
    <citation type="journal article" date="2013" name="Extremophiles">
        <title>Proteinivorax tanatarense gen. nov., sp. nov., an anaerobic, haloalkaliphilic, proteolytic bacterium isolated from a decaying algal bloom, and proposal of Proteinivoraceae fam. nov.</title>
        <authorList>
            <person name="Kevbrin V."/>
            <person name="Boltyanskaya Y."/>
            <person name="Zhilina T."/>
            <person name="Kolganova T."/>
            <person name="Lavrentjeva E."/>
            <person name="Kuznetsov B."/>
        </authorList>
    </citation>
    <scope>NUCLEOTIDE SEQUENCE</scope>
    <source>
        <strain evidence="3">Z-910T</strain>
    </source>
</reference>
<sequence length="177" mass="20557">MNIAEHIYNFRGTISIIDYFFYVLAEYSSMFFIISFAIIVFLEILKSKKILYVSKYLSIIFITYTVNQLLRRLVERERPFVVNDFSSMIEHSASYSFPSNHAAMSFIVALTIYRLNRKLGRCFLVLAGLVSLSRVYVGVHYPSDIIAGAVLAILIFKIMELFFDKNKFHLFRGELSD</sequence>
<protein>
    <submittedName>
        <fullName evidence="3">Phosphatase PAP2 family protein</fullName>
    </submittedName>
</protein>
<gene>
    <name evidence="3" type="ORF">PRVXT_001375</name>
</gene>
<proteinExistence type="predicted"/>
<dbReference type="Pfam" id="PF01569">
    <property type="entry name" value="PAP2"/>
    <property type="match status" value="1"/>
</dbReference>
<dbReference type="Gene3D" id="1.20.144.10">
    <property type="entry name" value="Phosphatidic acid phosphatase type 2/haloperoxidase"/>
    <property type="match status" value="1"/>
</dbReference>
<evidence type="ECO:0000313" key="3">
    <source>
        <dbReference type="EMBL" id="XBX76195.1"/>
    </source>
</evidence>
<dbReference type="InterPro" id="IPR036938">
    <property type="entry name" value="PAP2/HPO_sf"/>
</dbReference>
<evidence type="ECO:0000259" key="2">
    <source>
        <dbReference type="SMART" id="SM00014"/>
    </source>
</evidence>
<keyword evidence="1" id="KW-0472">Membrane</keyword>
<name>A0AAU7VQ58_9FIRM</name>
<dbReference type="SMART" id="SM00014">
    <property type="entry name" value="acidPPc"/>
    <property type="match status" value="1"/>
</dbReference>
<keyword evidence="1" id="KW-0812">Transmembrane</keyword>